<gene>
    <name evidence="1" type="ORF">A5792_02505</name>
</gene>
<reference evidence="2" key="1">
    <citation type="submission" date="2016-06" db="EMBL/GenBank/DDBJ databases">
        <authorList>
            <person name="Sutton G."/>
            <person name="Brinkac L."/>
            <person name="Sanka R."/>
            <person name="Adams M."/>
            <person name="Lau E."/>
            <person name="Mehaffy C."/>
            <person name="Tameris M."/>
            <person name="Hatherill M."/>
            <person name="Hanekom W."/>
            <person name="Mahomed H."/>
            <person name="Mcshane H."/>
        </authorList>
    </citation>
    <scope>NUCLEOTIDE SEQUENCE [LARGE SCALE GENOMIC DNA]</scope>
    <source>
        <strain evidence="2">852002-51209_SCH5440388</strain>
    </source>
</reference>
<proteinExistence type="predicted"/>
<protein>
    <submittedName>
        <fullName evidence="1">Uncharacterized protein</fullName>
    </submittedName>
</protein>
<accession>A0A1A0RDR7</accession>
<dbReference type="Proteomes" id="UP000093902">
    <property type="component" value="Unassembled WGS sequence"/>
</dbReference>
<comment type="caution">
    <text evidence="1">The sequence shown here is derived from an EMBL/GenBank/DDBJ whole genome shotgun (WGS) entry which is preliminary data.</text>
</comment>
<dbReference type="InterPro" id="IPR048868">
    <property type="entry name" value="OGG-like_put"/>
</dbReference>
<evidence type="ECO:0000313" key="1">
    <source>
        <dbReference type="EMBL" id="OBB32641.1"/>
    </source>
</evidence>
<sequence>MSVRSCILPLMTDTGEDGRAYDNWAKYRSEWWTRYFTDELAHFWPPQLDQAEIDANNYRWLSRTDVFRIAATESEHRELHTAVAAYVWGLGKNAYSIGRLVRAFTTNADTVEDNLRKAASTLISEGAVAAYESMLRGGSAQTKFMGPAYFTKFLFFIGYQNPEVTGLRPLILDKRVATALRSRGVFGPKAGDADWPSNLYERYLAYCQEQNPGDPETVEADLFNEGRAAD</sequence>
<dbReference type="Pfam" id="PF21790">
    <property type="entry name" value="OGG"/>
    <property type="match status" value="1"/>
</dbReference>
<dbReference type="AlphaFoldDB" id="A0A1A0RDR7"/>
<evidence type="ECO:0000313" key="2">
    <source>
        <dbReference type="Proteomes" id="UP000093902"/>
    </source>
</evidence>
<name>A0A1A0RDR7_MYCPR</name>
<organism evidence="1 2">
    <name type="scientific">Mycolicibacterium peregrinum</name>
    <name type="common">Mycobacterium peregrinum</name>
    <dbReference type="NCBI Taxonomy" id="43304"/>
    <lineage>
        <taxon>Bacteria</taxon>
        <taxon>Bacillati</taxon>
        <taxon>Actinomycetota</taxon>
        <taxon>Actinomycetes</taxon>
        <taxon>Mycobacteriales</taxon>
        <taxon>Mycobacteriaceae</taxon>
        <taxon>Mycolicibacterium</taxon>
    </lineage>
</organism>
<dbReference type="OrthoDB" id="4077754at2"/>
<dbReference type="EMBL" id="LZSO01000012">
    <property type="protein sequence ID" value="OBB32641.1"/>
    <property type="molecule type" value="Genomic_DNA"/>
</dbReference>